<dbReference type="AlphaFoldDB" id="A0A9Q0Z5E0"/>
<evidence type="ECO:0000313" key="2">
    <source>
        <dbReference type="EMBL" id="KAJ6721965.1"/>
    </source>
</evidence>
<sequence length="136" mass="15517">MYSLKVIPPLWTMLYCCCFQNICLVLHVLLISIVLEVFTRNYRLKSREGGGKNFKKPLSSGLTLEKILKSSSRYKKAKLTVSQSQHEDPESFWSCKLCDLVFSLEAGKKFWSRCSVSLESGISTLYFVLIDSNGFN</sequence>
<proteinExistence type="predicted"/>
<dbReference type="OrthoDB" id="1093005at2759"/>
<keyword evidence="1" id="KW-1133">Transmembrane helix</keyword>
<evidence type="ECO:0000313" key="3">
    <source>
        <dbReference type="Proteomes" id="UP001151529"/>
    </source>
</evidence>
<gene>
    <name evidence="2" type="ORF">OIU85_024999</name>
</gene>
<comment type="caution">
    <text evidence="2">The sequence shown here is derived from an EMBL/GenBank/DDBJ whole genome shotgun (WGS) entry which is preliminary data.</text>
</comment>
<reference evidence="2" key="2">
    <citation type="journal article" date="2023" name="Int. J. Mol. Sci.">
        <title>De Novo Assembly and Annotation of 11 Diverse Shrub Willow (Salix) Genomes Reveals Novel Gene Organization in Sex-Linked Regions.</title>
        <authorList>
            <person name="Hyden B."/>
            <person name="Feng K."/>
            <person name="Yates T.B."/>
            <person name="Jawdy S."/>
            <person name="Cereghino C."/>
            <person name="Smart L.B."/>
            <person name="Muchero W."/>
        </authorList>
    </citation>
    <scope>NUCLEOTIDE SEQUENCE [LARGE SCALE GENOMIC DNA]</scope>
    <source>
        <tissue evidence="2">Shoot tip</tissue>
    </source>
</reference>
<keyword evidence="3" id="KW-1185">Reference proteome</keyword>
<evidence type="ECO:0000256" key="1">
    <source>
        <dbReference type="SAM" id="Phobius"/>
    </source>
</evidence>
<keyword evidence="1" id="KW-0472">Membrane</keyword>
<reference evidence="2" key="1">
    <citation type="submission" date="2022-11" db="EMBL/GenBank/DDBJ databases">
        <authorList>
            <person name="Hyden B.L."/>
            <person name="Feng K."/>
            <person name="Yates T."/>
            <person name="Jawdy S."/>
            <person name="Smart L.B."/>
            <person name="Muchero W."/>
        </authorList>
    </citation>
    <scope>NUCLEOTIDE SEQUENCE</scope>
    <source>
        <tissue evidence="2">Shoot tip</tissue>
    </source>
</reference>
<name>A0A9Q0Z5E0_SALVM</name>
<protein>
    <submittedName>
        <fullName evidence="2">Uncharacterized protein</fullName>
    </submittedName>
</protein>
<dbReference type="EMBL" id="JAPFFL010000006">
    <property type="protein sequence ID" value="KAJ6721965.1"/>
    <property type="molecule type" value="Genomic_DNA"/>
</dbReference>
<feature type="transmembrane region" description="Helical" evidence="1">
    <location>
        <begin position="12"/>
        <end position="38"/>
    </location>
</feature>
<keyword evidence="1" id="KW-0812">Transmembrane</keyword>
<organism evidence="2 3">
    <name type="scientific">Salix viminalis</name>
    <name type="common">Common osier</name>
    <name type="synonym">Basket willow</name>
    <dbReference type="NCBI Taxonomy" id="40686"/>
    <lineage>
        <taxon>Eukaryota</taxon>
        <taxon>Viridiplantae</taxon>
        <taxon>Streptophyta</taxon>
        <taxon>Embryophyta</taxon>
        <taxon>Tracheophyta</taxon>
        <taxon>Spermatophyta</taxon>
        <taxon>Magnoliopsida</taxon>
        <taxon>eudicotyledons</taxon>
        <taxon>Gunneridae</taxon>
        <taxon>Pentapetalae</taxon>
        <taxon>rosids</taxon>
        <taxon>fabids</taxon>
        <taxon>Malpighiales</taxon>
        <taxon>Salicaceae</taxon>
        <taxon>Saliceae</taxon>
        <taxon>Salix</taxon>
    </lineage>
</organism>
<accession>A0A9Q0Z5E0</accession>
<dbReference type="Proteomes" id="UP001151529">
    <property type="component" value="Chromosome 10"/>
</dbReference>